<accession>A0A4S3J8D3</accession>
<keyword evidence="1" id="KW-0472">Membrane</keyword>
<comment type="caution">
    <text evidence="2">The sequence shown here is derived from an EMBL/GenBank/DDBJ whole genome shotgun (WGS) entry which is preliminary data.</text>
</comment>
<protein>
    <submittedName>
        <fullName evidence="2">Uncharacterized protein</fullName>
    </submittedName>
</protein>
<keyword evidence="1" id="KW-1133">Transmembrane helix</keyword>
<organism evidence="2 3">
    <name type="scientific">Aspergillus tanneri</name>
    <dbReference type="NCBI Taxonomy" id="1220188"/>
    <lineage>
        <taxon>Eukaryota</taxon>
        <taxon>Fungi</taxon>
        <taxon>Dikarya</taxon>
        <taxon>Ascomycota</taxon>
        <taxon>Pezizomycotina</taxon>
        <taxon>Eurotiomycetes</taxon>
        <taxon>Eurotiomycetidae</taxon>
        <taxon>Eurotiales</taxon>
        <taxon>Aspergillaceae</taxon>
        <taxon>Aspergillus</taxon>
        <taxon>Aspergillus subgen. Circumdati</taxon>
    </lineage>
</organism>
<evidence type="ECO:0000313" key="2">
    <source>
        <dbReference type="EMBL" id="THC91293.1"/>
    </source>
</evidence>
<sequence>MAKVGGSDVLGYQVIFGAGAVLGPQQAHTTAQAVLESTDVPTGAVALIFAQILGGSIWLSVAQNVLTS</sequence>
<keyword evidence="1" id="KW-0812">Transmembrane</keyword>
<name>A0A4S3J8D3_9EURO</name>
<feature type="transmembrane region" description="Helical" evidence="1">
    <location>
        <begin position="44"/>
        <end position="66"/>
    </location>
</feature>
<reference evidence="2 3" key="1">
    <citation type="submission" date="2019-03" db="EMBL/GenBank/DDBJ databases">
        <title>The genome sequence of a newly discovered highly antifungal drug resistant Aspergillus species, Aspergillus tanneri NIH 1004.</title>
        <authorList>
            <person name="Mounaud S."/>
            <person name="Singh I."/>
            <person name="Joardar V."/>
            <person name="Pakala S."/>
            <person name="Pakala S."/>
            <person name="Venepally P."/>
            <person name="Hoover J."/>
            <person name="Nierman W."/>
            <person name="Chung J."/>
            <person name="Losada L."/>
        </authorList>
    </citation>
    <scope>NUCLEOTIDE SEQUENCE [LARGE SCALE GENOMIC DNA]</scope>
    <source>
        <strain evidence="2 3">NIH1004</strain>
    </source>
</reference>
<dbReference type="VEuPathDB" id="FungiDB:EYZ11_009243"/>
<evidence type="ECO:0000256" key="1">
    <source>
        <dbReference type="SAM" id="Phobius"/>
    </source>
</evidence>
<dbReference type="Proteomes" id="UP000308092">
    <property type="component" value="Unassembled WGS sequence"/>
</dbReference>
<proteinExistence type="predicted"/>
<keyword evidence="3" id="KW-1185">Reference proteome</keyword>
<dbReference type="EMBL" id="SOSA01000429">
    <property type="protein sequence ID" value="THC91293.1"/>
    <property type="molecule type" value="Genomic_DNA"/>
</dbReference>
<dbReference type="STRING" id="1220188.A0A4S3J8D3"/>
<gene>
    <name evidence="2" type="ORF">EYZ11_009243</name>
</gene>
<evidence type="ECO:0000313" key="3">
    <source>
        <dbReference type="Proteomes" id="UP000308092"/>
    </source>
</evidence>
<dbReference type="AlphaFoldDB" id="A0A4S3J8D3"/>